<evidence type="ECO:0000256" key="1">
    <source>
        <dbReference type="SAM" id="MobiDB-lite"/>
    </source>
</evidence>
<comment type="caution">
    <text evidence="3">The sequence shown here is derived from an EMBL/GenBank/DDBJ whole genome shotgun (WGS) entry which is preliminary data.</text>
</comment>
<feature type="compositionally biased region" description="Basic and acidic residues" evidence="1">
    <location>
        <begin position="64"/>
        <end position="76"/>
    </location>
</feature>
<reference evidence="3 4" key="1">
    <citation type="submission" date="2018-01" db="EMBL/GenBank/DDBJ databases">
        <authorList>
            <person name="Clerissi C."/>
        </authorList>
    </citation>
    <scope>NUCLEOTIDE SEQUENCE [LARGE SCALE GENOMIC DNA]</scope>
    <source>
        <strain evidence="3">Cupriavidus taiwanensis STM 6021</strain>
    </source>
</reference>
<feature type="chain" id="PRO_5031303346" evidence="2">
    <location>
        <begin position="38"/>
        <end position="113"/>
    </location>
</feature>
<dbReference type="AlphaFoldDB" id="A0A7Z7JIG8"/>
<evidence type="ECO:0000256" key="2">
    <source>
        <dbReference type="SAM" id="SignalP"/>
    </source>
</evidence>
<dbReference type="EMBL" id="OGUU01000049">
    <property type="protein sequence ID" value="SPC25935.1"/>
    <property type="molecule type" value="Genomic_DNA"/>
</dbReference>
<sequence length="113" mass="13103">MLPPEASRYLMLSMQSKRTQTYWLALAAALWASPAFSDDSYYRAGGKEYKERFHSGRCQVEREGKHNGDFKEERKCKGGPRGYGQKEKVRDGPCLIEREWKSDGEYVKKVECK</sequence>
<evidence type="ECO:0000313" key="4">
    <source>
        <dbReference type="Proteomes" id="UP000257139"/>
    </source>
</evidence>
<dbReference type="Proteomes" id="UP000257139">
    <property type="component" value="Unassembled WGS sequence"/>
</dbReference>
<feature type="signal peptide" evidence="2">
    <location>
        <begin position="1"/>
        <end position="37"/>
    </location>
</feature>
<organism evidence="3 4">
    <name type="scientific">Cupriavidus taiwanensis</name>
    <dbReference type="NCBI Taxonomy" id="164546"/>
    <lineage>
        <taxon>Bacteria</taxon>
        <taxon>Pseudomonadati</taxon>
        <taxon>Pseudomonadota</taxon>
        <taxon>Betaproteobacteria</taxon>
        <taxon>Burkholderiales</taxon>
        <taxon>Burkholderiaceae</taxon>
        <taxon>Cupriavidus</taxon>
    </lineage>
</organism>
<protein>
    <submittedName>
        <fullName evidence="3">Uncharacterized protein</fullName>
    </submittedName>
</protein>
<name>A0A7Z7JIG8_9BURK</name>
<keyword evidence="2" id="KW-0732">Signal</keyword>
<gene>
    <name evidence="3" type="ORF">CBM2594_U20122</name>
</gene>
<proteinExistence type="predicted"/>
<accession>A0A7Z7JIG8</accession>
<evidence type="ECO:0000313" key="3">
    <source>
        <dbReference type="EMBL" id="SPC25935.1"/>
    </source>
</evidence>
<feature type="region of interest" description="Disordered" evidence="1">
    <location>
        <begin position="64"/>
        <end position="88"/>
    </location>
</feature>